<dbReference type="EMBL" id="KB932201">
    <property type="protein sequence ID" value="KCV73043.1"/>
    <property type="molecule type" value="Genomic_DNA"/>
</dbReference>
<dbReference type="InterPro" id="IPR016162">
    <property type="entry name" value="Ald_DH_N"/>
</dbReference>
<sequence length="644" mass="68411">MAAPKNVLRYLRAPPSTFAFIDNAYICLSKSASTASLSGLNEETLPPGGGNTCDRSLVMVDPATGLHVADVPAAGVDVVDRAVKAAQRAWYPAEQPATGPSVGWRFSTGHERHSILTRLGELILGDRERLARIESLTMGKPIEAARHDVDETAATFASYGRLSQHCFADSHAHCAMDAGPGAAPDFGNAFRAAVGAPWMADMEGFLSQGAFRARILSESVGVVGQVLPWNFPLTTAAWKIAPALAAGCSIVVKPSEYSPFSLLELVGLAAKAGLPPGVLNVVIGEQATGSALVNHAGLNKISFTGSGRTGSIVASDAAKNLIPCTMELGGKSPIVVFDDVDIDKAAQTVLDGFVFNTGQVCTATTRLIVQDTIRDRFVARLAELAAQVQTIHPLEVPAAGAPKQTRIGPVVCRKQVDFIRAPIEADMKTGHSSIIFPPLPSTEGTPLDQWHALCRSGHISFEQTERPAREATLLAWDIAEDFDPASPATAAPEPLPLADGNFVRPVIVQVNCTQSSRIWKQEVFGPVLAVASFSDEQHALALAHDTEFGLGAAILSGVSDGQSQLLPGLEQVACADRQRRLARIDYMVRNLRSGYVWVQNSQTAPVFLPFGGVLHSGYGRELSIHGLQSYLVEKSVLEAVGRAD</sequence>
<evidence type="ECO:0000256" key="2">
    <source>
        <dbReference type="ARBA" id="ARBA00024226"/>
    </source>
</evidence>
<dbReference type="InterPro" id="IPR016163">
    <property type="entry name" value="Ald_DH_C"/>
</dbReference>
<dbReference type="SUPFAM" id="SSF53720">
    <property type="entry name" value="ALDH-like"/>
    <property type="match status" value="1"/>
</dbReference>
<dbReference type="EC" id="1.2.1.3" evidence="2"/>
<dbReference type="OMA" id="ALIMTCE"/>
<keyword evidence="8" id="KW-1185">Reference proteome</keyword>
<evidence type="ECO:0000256" key="3">
    <source>
        <dbReference type="ARBA" id="ARBA00049194"/>
    </source>
</evidence>
<dbReference type="Gene3D" id="3.40.309.10">
    <property type="entry name" value="Aldehyde Dehydrogenase, Chain A, domain 2"/>
    <property type="match status" value="1"/>
</dbReference>
<organism evidence="7">
    <name type="scientific">Fonticula alba</name>
    <name type="common">Slime mold</name>
    <dbReference type="NCBI Taxonomy" id="691883"/>
    <lineage>
        <taxon>Eukaryota</taxon>
        <taxon>Rotosphaerida</taxon>
        <taxon>Fonticulaceae</taxon>
        <taxon>Fonticula</taxon>
    </lineage>
</organism>
<dbReference type="InterPro" id="IPR029510">
    <property type="entry name" value="Ald_DH_CS_GLU"/>
</dbReference>
<protein>
    <recommendedName>
        <fullName evidence="2">aldehyde dehydrogenase (NAD(+))</fullName>
        <ecNumber evidence="2">1.2.1.3</ecNumber>
    </recommendedName>
</protein>
<dbReference type="PANTHER" id="PTHR42804:SF1">
    <property type="entry name" value="ALDEHYDE DEHYDROGENASE-RELATED"/>
    <property type="match status" value="1"/>
</dbReference>
<dbReference type="InterPro" id="IPR015590">
    <property type="entry name" value="Aldehyde_DH_dom"/>
</dbReference>
<gene>
    <name evidence="7" type="ORF">H696_00591</name>
</gene>
<dbReference type="Proteomes" id="UP000030693">
    <property type="component" value="Unassembled WGS sequence"/>
</dbReference>
<proteinExistence type="inferred from homology"/>
<evidence type="ECO:0000259" key="6">
    <source>
        <dbReference type="Pfam" id="PF00171"/>
    </source>
</evidence>
<dbReference type="GO" id="GO:0004029">
    <property type="term" value="F:aldehyde dehydrogenase (NAD+) activity"/>
    <property type="evidence" value="ECO:0007669"/>
    <property type="project" value="UniProtKB-EC"/>
</dbReference>
<dbReference type="PANTHER" id="PTHR42804">
    <property type="entry name" value="ALDEHYDE DEHYDROGENASE"/>
    <property type="match status" value="1"/>
</dbReference>
<evidence type="ECO:0000256" key="1">
    <source>
        <dbReference type="ARBA" id="ARBA00023002"/>
    </source>
</evidence>
<accession>A0A058ZGI4</accession>
<dbReference type="GeneID" id="20525316"/>
<dbReference type="OrthoDB" id="310895at2759"/>
<name>A0A058ZGI4_FONAL</name>
<evidence type="ECO:0000256" key="5">
    <source>
        <dbReference type="RuleBase" id="RU003345"/>
    </source>
</evidence>
<keyword evidence="1 5" id="KW-0560">Oxidoreductase</keyword>
<evidence type="ECO:0000313" key="8">
    <source>
        <dbReference type="Proteomes" id="UP000030693"/>
    </source>
</evidence>
<dbReference type="RefSeq" id="XP_009492744.1">
    <property type="nucleotide sequence ID" value="XM_009494469.1"/>
</dbReference>
<feature type="domain" description="Aldehyde dehydrogenase" evidence="6">
    <location>
        <begin position="497"/>
        <end position="636"/>
    </location>
</feature>
<comment type="catalytic activity">
    <reaction evidence="3">
        <text>an aldehyde + NAD(+) + H2O = a carboxylate + NADH + 2 H(+)</text>
        <dbReference type="Rhea" id="RHEA:16185"/>
        <dbReference type="ChEBI" id="CHEBI:15377"/>
        <dbReference type="ChEBI" id="CHEBI:15378"/>
        <dbReference type="ChEBI" id="CHEBI:17478"/>
        <dbReference type="ChEBI" id="CHEBI:29067"/>
        <dbReference type="ChEBI" id="CHEBI:57540"/>
        <dbReference type="ChEBI" id="CHEBI:57945"/>
        <dbReference type="EC" id="1.2.1.3"/>
    </reaction>
</comment>
<feature type="domain" description="Aldehyde dehydrogenase" evidence="6">
    <location>
        <begin position="56"/>
        <end position="431"/>
    </location>
</feature>
<evidence type="ECO:0000313" key="7">
    <source>
        <dbReference type="EMBL" id="KCV73043.1"/>
    </source>
</evidence>
<dbReference type="eggNOG" id="KOG2450">
    <property type="taxonomic scope" value="Eukaryota"/>
</dbReference>
<dbReference type="Pfam" id="PF00171">
    <property type="entry name" value="Aldedh"/>
    <property type="match status" value="2"/>
</dbReference>
<dbReference type="PROSITE" id="PS00687">
    <property type="entry name" value="ALDEHYDE_DEHYDR_GLU"/>
    <property type="match status" value="1"/>
</dbReference>
<dbReference type="PROSITE" id="PS00070">
    <property type="entry name" value="ALDEHYDE_DEHYDR_CYS"/>
    <property type="match status" value="1"/>
</dbReference>
<dbReference type="InterPro" id="IPR016161">
    <property type="entry name" value="Ald_DH/histidinol_DH"/>
</dbReference>
<reference evidence="7" key="1">
    <citation type="submission" date="2013-04" db="EMBL/GenBank/DDBJ databases">
        <title>The Genome Sequence of Fonticula alba ATCC 38817.</title>
        <authorList>
            <consortium name="The Broad Institute Genomics Platform"/>
            <person name="Russ C."/>
            <person name="Cuomo C."/>
            <person name="Burger G."/>
            <person name="Gray M.W."/>
            <person name="Holland P.W.H."/>
            <person name="King N."/>
            <person name="Lang F.B.F."/>
            <person name="Roger A.J."/>
            <person name="Ruiz-Trillo I."/>
            <person name="Brown M."/>
            <person name="Walker B."/>
            <person name="Young S."/>
            <person name="Zeng Q."/>
            <person name="Gargeya S."/>
            <person name="Fitzgerald M."/>
            <person name="Haas B."/>
            <person name="Abouelleil A."/>
            <person name="Allen A.W."/>
            <person name="Alvarado L."/>
            <person name="Arachchi H.M."/>
            <person name="Berlin A.M."/>
            <person name="Chapman S.B."/>
            <person name="Gainer-Dewar J."/>
            <person name="Goldberg J."/>
            <person name="Griggs A."/>
            <person name="Gujja S."/>
            <person name="Hansen M."/>
            <person name="Howarth C."/>
            <person name="Imamovic A."/>
            <person name="Ireland A."/>
            <person name="Larimer J."/>
            <person name="McCowan C."/>
            <person name="Murphy C."/>
            <person name="Pearson M."/>
            <person name="Poon T.W."/>
            <person name="Priest M."/>
            <person name="Roberts A."/>
            <person name="Saif S."/>
            <person name="Shea T."/>
            <person name="Sisk P."/>
            <person name="Sykes S."/>
            <person name="Wortman J."/>
            <person name="Nusbaum C."/>
            <person name="Birren B."/>
        </authorList>
    </citation>
    <scope>NUCLEOTIDE SEQUENCE [LARGE SCALE GENOMIC DNA]</scope>
    <source>
        <strain evidence="7">ATCC 38817</strain>
    </source>
</reference>
<dbReference type="Gene3D" id="3.40.605.10">
    <property type="entry name" value="Aldehyde Dehydrogenase, Chain A, domain 1"/>
    <property type="match status" value="1"/>
</dbReference>
<feature type="active site" evidence="4">
    <location>
        <position position="327"/>
    </location>
</feature>
<comment type="similarity">
    <text evidence="5">Belongs to the aldehyde dehydrogenase family.</text>
</comment>
<evidence type="ECO:0000256" key="4">
    <source>
        <dbReference type="PROSITE-ProRule" id="PRU10007"/>
    </source>
</evidence>
<dbReference type="InterPro" id="IPR016160">
    <property type="entry name" value="Ald_DH_CS_CYS"/>
</dbReference>
<dbReference type="STRING" id="691883.A0A058ZGI4"/>
<dbReference type="AlphaFoldDB" id="A0A058ZGI4"/>